<evidence type="ECO:0000259" key="1">
    <source>
        <dbReference type="PROSITE" id="PS51186"/>
    </source>
</evidence>
<name>A0ABZ0BCC6_9SPHN</name>
<dbReference type="InterPro" id="IPR051531">
    <property type="entry name" value="N-acetyltransferase"/>
</dbReference>
<protein>
    <submittedName>
        <fullName evidence="2">GNAT family N-acetyltransferase</fullName>
    </submittedName>
</protein>
<dbReference type="Pfam" id="PF13302">
    <property type="entry name" value="Acetyltransf_3"/>
    <property type="match status" value="1"/>
</dbReference>
<evidence type="ECO:0000313" key="2">
    <source>
        <dbReference type="EMBL" id="WNO54934.1"/>
    </source>
</evidence>
<dbReference type="PROSITE" id="PS51186">
    <property type="entry name" value="GNAT"/>
    <property type="match status" value="1"/>
</dbReference>
<evidence type="ECO:0000313" key="3">
    <source>
        <dbReference type="Proteomes" id="UP001302249"/>
    </source>
</evidence>
<proteinExistence type="predicted"/>
<dbReference type="RefSeq" id="WP_313917965.1">
    <property type="nucleotide sequence ID" value="NZ_CP135076.1"/>
</dbReference>
<dbReference type="Proteomes" id="UP001302249">
    <property type="component" value="Chromosome"/>
</dbReference>
<dbReference type="InterPro" id="IPR000182">
    <property type="entry name" value="GNAT_dom"/>
</dbReference>
<keyword evidence="3" id="KW-1185">Reference proteome</keyword>
<accession>A0ABZ0BCC6</accession>
<dbReference type="SUPFAM" id="SSF55729">
    <property type="entry name" value="Acyl-CoA N-acyltransferases (Nat)"/>
    <property type="match status" value="1"/>
</dbReference>
<dbReference type="PANTHER" id="PTHR43792">
    <property type="entry name" value="GNAT FAMILY, PUTATIVE (AFU_ORTHOLOGUE AFUA_3G00765)-RELATED-RELATED"/>
    <property type="match status" value="1"/>
</dbReference>
<sequence>MFMRTPRLTLRPGWAEDADELAVAIAHRKVVHNLGRAPWPYALGDARAFIEAQQAERHGASFLICSHEDGACPIVGGIGFGPYENRPNELGYWITPRAWGRGYATEAGHAAIAVARMLGVAELTAGHHVDNPASGAVLRKLGFASSGSARRYSRGRGAWVDCTEYVLPLASRRNAADSAVATSSRLLAA</sequence>
<dbReference type="Gene3D" id="3.40.630.30">
    <property type="match status" value="1"/>
</dbReference>
<gene>
    <name evidence="2" type="ORF">RPR59_06725</name>
</gene>
<reference evidence="2 3" key="1">
    <citation type="submission" date="2023-09" db="EMBL/GenBank/DDBJ databases">
        <authorList>
            <person name="Rey-Velasco X."/>
        </authorList>
    </citation>
    <scope>NUCLEOTIDE SEQUENCE [LARGE SCALE GENOMIC DNA]</scope>
    <source>
        <strain evidence="2 3">W311</strain>
    </source>
</reference>
<dbReference type="EMBL" id="CP135076">
    <property type="protein sequence ID" value="WNO54934.1"/>
    <property type="molecule type" value="Genomic_DNA"/>
</dbReference>
<dbReference type="InterPro" id="IPR016181">
    <property type="entry name" value="Acyl_CoA_acyltransferase"/>
</dbReference>
<feature type="domain" description="N-acetyltransferase" evidence="1">
    <location>
        <begin position="18"/>
        <end position="170"/>
    </location>
</feature>
<organism evidence="2 3">
    <name type="scientific">Stakelama saccharophila</name>
    <dbReference type="NCBI Taxonomy" id="3075605"/>
    <lineage>
        <taxon>Bacteria</taxon>
        <taxon>Pseudomonadati</taxon>
        <taxon>Pseudomonadota</taxon>
        <taxon>Alphaproteobacteria</taxon>
        <taxon>Sphingomonadales</taxon>
        <taxon>Sphingomonadaceae</taxon>
        <taxon>Stakelama</taxon>
    </lineage>
</organism>